<name>A0ABX7WTH3_9GAMM</name>
<evidence type="ECO:0000313" key="2">
    <source>
        <dbReference type="Proteomes" id="UP000672039"/>
    </source>
</evidence>
<dbReference type="Proteomes" id="UP000672039">
    <property type="component" value="Chromosome"/>
</dbReference>
<keyword evidence="2" id="KW-1185">Reference proteome</keyword>
<evidence type="ECO:0000313" key="1">
    <source>
        <dbReference type="EMBL" id="QTR47139.1"/>
    </source>
</evidence>
<proteinExistence type="predicted"/>
<accession>A0ABX7WTH3</accession>
<sequence length="64" mass="6944">MQHPVQPVQAGNLVGLFRMKPRSCLMPLSCFCKSNALMLLRIQPTPGTGIEHHSAVSALAAFQI</sequence>
<protein>
    <submittedName>
        <fullName evidence="1">Uncharacterized protein</fullName>
    </submittedName>
</protein>
<reference evidence="1 2" key="1">
    <citation type="submission" date="2021-04" db="EMBL/GenBank/DDBJ databases">
        <title>Genomics, taxonomy and metabolism of representatives of sulfur bacteria of the genus Thiothrix: Thiothrix fructosivorans QT, Thiothrix unzii A1T and three new species, Thiothrix subterranea sp. nov., Thiothrix litoralis sp. nov. and 'Candidatus Thiothrix anitrata' sp. nov.</title>
        <authorList>
            <person name="Ravin N.V."/>
            <person name="Smolyakov D."/>
            <person name="Rudenko T.S."/>
            <person name="Mardanov A.V."/>
            <person name="Beletsky A.V."/>
            <person name="Markov N.D."/>
            <person name="Fomenkov A.I."/>
            <person name="Roberts R.J."/>
            <person name="Karnachuk O.V."/>
            <person name="Novikov A."/>
            <person name="Grabovich M.Y."/>
        </authorList>
    </citation>
    <scope>NUCLEOTIDE SEQUENCE [LARGE SCALE GENOMIC DNA]</scope>
    <source>
        <strain evidence="1 2">AS</strain>
    </source>
</reference>
<gene>
    <name evidence="1" type="ORF">J9253_04135</name>
</gene>
<dbReference type="EMBL" id="CP072801">
    <property type="protein sequence ID" value="QTR47139.1"/>
    <property type="molecule type" value="Genomic_DNA"/>
</dbReference>
<dbReference type="RefSeq" id="WP_210223429.1">
    <property type="nucleotide sequence ID" value="NZ_CP072801.1"/>
</dbReference>
<organism evidence="1 2">
    <name type="scientific">Thiothrix litoralis</name>
    <dbReference type="NCBI Taxonomy" id="2891210"/>
    <lineage>
        <taxon>Bacteria</taxon>
        <taxon>Pseudomonadati</taxon>
        <taxon>Pseudomonadota</taxon>
        <taxon>Gammaproteobacteria</taxon>
        <taxon>Thiotrichales</taxon>
        <taxon>Thiotrichaceae</taxon>
        <taxon>Thiothrix</taxon>
    </lineage>
</organism>